<reference evidence="1 2" key="1">
    <citation type="journal article" date="2011" name="PLoS Pathog.">
        <title>Endophytic Life Strategies Decoded by Genome and Transcriptome Analyses of the Mutualistic Root Symbiont Piriformospora indica.</title>
        <authorList>
            <person name="Zuccaro A."/>
            <person name="Lahrmann U."/>
            <person name="Guldener U."/>
            <person name="Langen G."/>
            <person name="Pfiffi S."/>
            <person name="Biedenkopf D."/>
            <person name="Wong P."/>
            <person name="Samans B."/>
            <person name="Grimm C."/>
            <person name="Basiewicz M."/>
            <person name="Murat C."/>
            <person name="Martin F."/>
            <person name="Kogel K.H."/>
        </authorList>
    </citation>
    <scope>NUCLEOTIDE SEQUENCE [LARGE SCALE GENOMIC DNA]</scope>
    <source>
        <strain evidence="1 2">DSM 11827</strain>
    </source>
</reference>
<evidence type="ECO:0000313" key="2">
    <source>
        <dbReference type="Proteomes" id="UP000007148"/>
    </source>
</evidence>
<dbReference type="EMBL" id="CAFZ01001020">
    <property type="protein sequence ID" value="CCA76808.1"/>
    <property type="molecule type" value="Genomic_DNA"/>
</dbReference>
<comment type="caution">
    <text evidence="1">The sequence shown here is derived from an EMBL/GenBank/DDBJ whole genome shotgun (WGS) entry which is preliminary data.</text>
</comment>
<sequence length="62" mass="6827">MISESYSQALRRSGKTNQILLSPLGNNTILLEVQARLTRRLVIISSSITYLATLIRLPGLTA</sequence>
<gene>
    <name evidence="1" type="ORF">PIIN_10794</name>
</gene>
<dbReference type="Proteomes" id="UP000007148">
    <property type="component" value="Unassembled WGS sequence"/>
</dbReference>
<dbReference type="HOGENOM" id="CLU_2905010_0_0_1"/>
<proteinExistence type="predicted"/>
<dbReference type="InParanoid" id="G4TZR5"/>
<dbReference type="AlphaFoldDB" id="G4TZR5"/>
<protein>
    <submittedName>
        <fullName evidence="1">Uncharacterized protein</fullName>
    </submittedName>
</protein>
<accession>G4TZR5</accession>
<keyword evidence="2" id="KW-1185">Reference proteome</keyword>
<evidence type="ECO:0000313" key="1">
    <source>
        <dbReference type="EMBL" id="CCA76808.1"/>
    </source>
</evidence>
<name>G4TZR5_SERID</name>
<organism evidence="1 2">
    <name type="scientific">Serendipita indica (strain DSM 11827)</name>
    <name type="common">Root endophyte fungus</name>
    <name type="synonym">Piriformospora indica</name>
    <dbReference type="NCBI Taxonomy" id="1109443"/>
    <lineage>
        <taxon>Eukaryota</taxon>
        <taxon>Fungi</taxon>
        <taxon>Dikarya</taxon>
        <taxon>Basidiomycota</taxon>
        <taxon>Agaricomycotina</taxon>
        <taxon>Agaricomycetes</taxon>
        <taxon>Sebacinales</taxon>
        <taxon>Serendipitaceae</taxon>
        <taxon>Serendipita</taxon>
    </lineage>
</organism>